<sequence>MLTIRRHFIPLVMATTLATGGISLSGASADAAPAAAPALITPDPEPSPNTGLLRKIFPPGKKTDKIKRQLYLYTYAFDGDLNVAALNLSAGYPATILIKRYSGEVVVNATKTAKLHPSHPGGTIFVRTYFSWPCARNSANNGYIQAYDHRTETWSKELHVPLCQPTDDEN</sequence>
<gene>
    <name evidence="2" type="ORF">J2Z77_003706</name>
</gene>
<keyword evidence="1" id="KW-0732">Signal</keyword>
<feature type="signal peptide" evidence="1">
    <location>
        <begin position="1"/>
        <end position="31"/>
    </location>
</feature>
<evidence type="ECO:0000313" key="3">
    <source>
        <dbReference type="Proteomes" id="UP001519310"/>
    </source>
</evidence>
<feature type="chain" id="PRO_5047329919" evidence="1">
    <location>
        <begin position="32"/>
        <end position="170"/>
    </location>
</feature>
<name>A0ABS4L737_STRAV</name>
<dbReference type="RefSeq" id="WP_189969801.1">
    <property type="nucleotide sequence ID" value="NZ_BMVL01000006.1"/>
</dbReference>
<evidence type="ECO:0000256" key="1">
    <source>
        <dbReference type="SAM" id="SignalP"/>
    </source>
</evidence>
<organism evidence="2 3">
    <name type="scientific">Streptomyces avidinii</name>
    <dbReference type="NCBI Taxonomy" id="1895"/>
    <lineage>
        <taxon>Bacteria</taxon>
        <taxon>Bacillati</taxon>
        <taxon>Actinomycetota</taxon>
        <taxon>Actinomycetes</taxon>
        <taxon>Kitasatosporales</taxon>
        <taxon>Streptomycetaceae</taxon>
        <taxon>Streptomyces</taxon>
    </lineage>
</organism>
<evidence type="ECO:0000313" key="2">
    <source>
        <dbReference type="EMBL" id="MBP2037899.1"/>
    </source>
</evidence>
<proteinExistence type="predicted"/>
<dbReference type="EMBL" id="JAGGLQ010000006">
    <property type="protein sequence ID" value="MBP2037899.1"/>
    <property type="molecule type" value="Genomic_DNA"/>
</dbReference>
<comment type="caution">
    <text evidence="2">The sequence shown here is derived from an EMBL/GenBank/DDBJ whole genome shotgun (WGS) entry which is preliminary data.</text>
</comment>
<reference evidence="2 3" key="1">
    <citation type="submission" date="2021-03" db="EMBL/GenBank/DDBJ databases">
        <title>Genomic Encyclopedia of Type Strains, Phase IV (KMG-IV): sequencing the most valuable type-strain genomes for metagenomic binning, comparative biology and taxonomic classification.</title>
        <authorList>
            <person name="Goeker M."/>
        </authorList>
    </citation>
    <scope>NUCLEOTIDE SEQUENCE [LARGE SCALE GENOMIC DNA]</scope>
    <source>
        <strain evidence="2 3">DSM 40526</strain>
    </source>
</reference>
<keyword evidence="3" id="KW-1185">Reference proteome</keyword>
<accession>A0ABS4L737</accession>
<protein>
    <submittedName>
        <fullName evidence="2">Uncharacterized protein</fullName>
    </submittedName>
</protein>
<dbReference type="Proteomes" id="UP001519310">
    <property type="component" value="Unassembled WGS sequence"/>
</dbReference>